<dbReference type="EMBL" id="BSFP01000155">
    <property type="protein sequence ID" value="GLL08517.1"/>
    <property type="molecule type" value="Genomic_DNA"/>
</dbReference>
<reference evidence="1" key="2">
    <citation type="submission" date="2023-01" db="EMBL/GenBank/DDBJ databases">
        <authorList>
            <person name="Sun Q."/>
            <person name="Evtushenko L."/>
        </authorList>
    </citation>
    <scope>NUCLEOTIDE SEQUENCE</scope>
    <source>
        <strain evidence="1">VKM Ac-1321</strain>
    </source>
</reference>
<accession>A0A9W6NTS0</accession>
<gene>
    <name evidence="1" type="ORF">GCM10017581_102840</name>
</gene>
<dbReference type="AlphaFoldDB" id="A0A9W6NTS0"/>
<reference evidence="1" key="1">
    <citation type="journal article" date="2014" name="Int. J. Syst. Evol. Microbiol.">
        <title>Complete genome sequence of Corynebacterium casei LMG S-19264T (=DSM 44701T), isolated from a smear-ripened cheese.</title>
        <authorList>
            <consortium name="US DOE Joint Genome Institute (JGI-PGF)"/>
            <person name="Walter F."/>
            <person name="Albersmeier A."/>
            <person name="Kalinowski J."/>
            <person name="Ruckert C."/>
        </authorList>
    </citation>
    <scope>NUCLEOTIDE SEQUENCE</scope>
    <source>
        <strain evidence="1">VKM Ac-1321</strain>
    </source>
</reference>
<dbReference type="RefSeq" id="WP_261961813.1">
    <property type="nucleotide sequence ID" value="NZ_BAAAXA010000001.1"/>
</dbReference>
<dbReference type="Proteomes" id="UP001143480">
    <property type="component" value="Unassembled WGS sequence"/>
</dbReference>
<evidence type="ECO:0000313" key="1">
    <source>
        <dbReference type="EMBL" id="GLL08517.1"/>
    </source>
</evidence>
<organism evidence="1 2">
    <name type="scientific">Dactylosporangium matsuzakiense</name>
    <dbReference type="NCBI Taxonomy" id="53360"/>
    <lineage>
        <taxon>Bacteria</taxon>
        <taxon>Bacillati</taxon>
        <taxon>Actinomycetota</taxon>
        <taxon>Actinomycetes</taxon>
        <taxon>Micromonosporales</taxon>
        <taxon>Micromonosporaceae</taxon>
        <taxon>Dactylosporangium</taxon>
    </lineage>
</organism>
<keyword evidence="2" id="KW-1185">Reference proteome</keyword>
<evidence type="ECO:0000313" key="2">
    <source>
        <dbReference type="Proteomes" id="UP001143480"/>
    </source>
</evidence>
<name>A0A9W6NTS0_9ACTN</name>
<sequence>MVEDVEYVIVTGDAVAAEELSAILDDVDNGGREISEIHGLGGSIGDWMIAGTLALHAVSRLLKAVYPYVEGRRIASIKAGDVEILRPRPEDVGKLLDGHFAKEVERPGGNP</sequence>
<protein>
    <submittedName>
        <fullName evidence="1">Uncharacterized protein</fullName>
    </submittedName>
</protein>
<comment type="caution">
    <text evidence="1">The sequence shown here is derived from an EMBL/GenBank/DDBJ whole genome shotgun (WGS) entry which is preliminary data.</text>
</comment>
<proteinExistence type="predicted"/>